<feature type="region of interest" description="Disordered" evidence="7">
    <location>
        <begin position="692"/>
        <end position="716"/>
    </location>
</feature>
<gene>
    <name evidence="9" type="ORF">HYH03_016122</name>
</gene>
<feature type="region of interest" description="Disordered" evidence="7">
    <location>
        <begin position="798"/>
        <end position="829"/>
    </location>
</feature>
<feature type="compositionally biased region" description="Basic and acidic residues" evidence="7">
    <location>
        <begin position="748"/>
        <end position="761"/>
    </location>
</feature>
<dbReference type="InterPro" id="IPR008271">
    <property type="entry name" value="Ser/Thr_kinase_AS"/>
</dbReference>
<dbReference type="InterPro" id="IPR017441">
    <property type="entry name" value="Protein_kinase_ATP_BS"/>
</dbReference>
<keyword evidence="3 6" id="KW-0547">Nucleotide-binding</keyword>
<dbReference type="InterPro" id="IPR001245">
    <property type="entry name" value="Ser-Thr/Tyr_kinase_cat_dom"/>
</dbReference>
<keyword evidence="2" id="KW-0808">Transferase</keyword>
<feature type="binding site" evidence="6">
    <location>
        <position position="50"/>
    </location>
    <ligand>
        <name>ATP</name>
        <dbReference type="ChEBI" id="CHEBI:30616"/>
    </ligand>
</feature>
<dbReference type="InterPro" id="IPR000719">
    <property type="entry name" value="Prot_kinase_dom"/>
</dbReference>
<evidence type="ECO:0000259" key="8">
    <source>
        <dbReference type="PROSITE" id="PS50011"/>
    </source>
</evidence>
<comment type="caution">
    <text evidence="9">The sequence shown here is derived from an EMBL/GenBank/DDBJ whole genome shotgun (WGS) entry which is preliminary data.</text>
</comment>
<keyword evidence="4" id="KW-0418">Kinase</keyword>
<feature type="compositionally biased region" description="Polar residues" evidence="7">
    <location>
        <begin position="805"/>
        <end position="814"/>
    </location>
</feature>
<dbReference type="SMART" id="SM00220">
    <property type="entry name" value="S_TKc"/>
    <property type="match status" value="1"/>
</dbReference>
<protein>
    <recommendedName>
        <fullName evidence="8">Protein kinase domain-containing protein</fullName>
    </recommendedName>
</protein>
<accession>A0A835XQG9</accession>
<evidence type="ECO:0000256" key="1">
    <source>
        <dbReference type="ARBA" id="ARBA00022527"/>
    </source>
</evidence>
<dbReference type="Gene3D" id="1.10.510.10">
    <property type="entry name" value="Transferase(Phosphotransferase) domain 1"/>
    <property type="match status" value="2"/>
</dbReference>
<dbReference type="Pfam" id="PF07714">
    <property type="entry name" value="PK_Tyr_Ser-Thr"/>
    <property type="match status" value="1"/>
</dbReference>
<dbReference type="GO" id="GO:0005524">
    <property type="term" value="F:ATP binding"/>
    <property type="evidence" value="ECO:0007669"/>
    <property type="project" value="UniProtKB-UniRule"/>
</dbReference>
<evidence type="ECO:0000256" key="6">
    <source>
        <dbReference type="PROSITE-ProRule" id="PRU10141"/>
    </source>
</evidence>
<evidence type="ECO:0000256" key="4">
    <source>
        <dbReference type="ARBA" id="ARBA00022777"/>
    </source>
</evidence>
<dbReference type="PANTHER" id="PTHR44329:SF289">
    <property type="entry name" value="SERINE_THREONINE-PROTEIN KINASE VIK"/>
    <property type="match status" value="1"/>
</dbReference>
<evidence type="ECO:0000256" key="3">
    <source>
        <dbReference type="ARBA" id="ARBA00022741"/>
    </source>
</evidence>
<feature type="domain" description="Protein kinase" evidence="8">
    <location>
        <begin position="23"/>
        <end position="446"/>
    </location>
</feature>
<dbReference type="EMBL" id="JAEHOE010000135">
    <property type="protein sequence ID" value="KAG2485135.1"/>
    <property type="molecule type" value="Genomic_DNA"/>
</dbReference>
<evidence type="ECO:0000256" key="7">
    <source>
        <dbReference type="SAM" id="MobiDB-lite"/>
    </source>
</evidence>
<reference evidence="9" key="1">
    <citation type="journal article" date="2020" name="bioRxiv">
        <title>Comparative genomics of Chlamydomonas.</title>
        <authorList>
            <person name="Craig R.J."/>
            <person name="Hasan A.R."/>
            <person name="Ness R.W."/>
            <person name="Keightley P.D."/>
        </authorList>
    </citation>
    <scope>NUCLEOTIDE SEQUENCE</scope>
    <source>
        <strain evidence="9">CCAP 11/70</strain>
    </source>
</reference>
<dbReference type="PANTHER" id="PTHR44329">
    <property type="entry name" value="SERINE/THREONINE-PROTEIN KINASE TNNI3K-RELATED"/>
    <property type="match status" value="1"/>
</dbReference>
<keyword evidence="5 6" id="KW-0067">ATP-binding</keyword>
<feature type="compositionally biased region" description="Gly residues" evidence="7">
    <location>
        <begin position="211"/>
        <end position="220"/>
    </location>
</feature>
<keyword evidence="10" id="KW-1185">Reference proteome</keyword>
<proteinExistence type="predicted"/>
<dbReference type="Pfam" id="PF00069">
    <property type="entry name" value="Pkinase"/>
    <property type="match status" value="1"/>
</dbReference>
<feature type="region of interest" description="Disordered" evidence="7">
    <location>
        <begin position="470"/>
        <end position="523"/>
    </location>
</feature>
<dbReference type="SUPFAM" id="SSF56112">
    <property type="entry name" value="Protein kinase-like (PK-like)"/>
    <property type="match status" value="1"/>
</dbReference>
<evidence type="ECO:0000256" key="5">
    <source>
        <dbReference type="ARBA" id="ARBA00022840"/>
    </source>
</evidence>
<dbReference type="InterPro" id="IPR011009">
    <property type="entry name" value="Kinase-like_dom_sf"/>
</dbReference>
<evidence type="ECO:0000313" key="10">
    <source>
        <dbReference type="Proteomes" id="UP000612055"/>
    </source>
</evidence>
<dbReference type="InterPro" id="IPR051681">
    <property type="entry name" value="Ser/Thr_Kinases-Pseudokinases"/>
</dbReference>
<feature type="region of interest" description="Disordered" evidence="7">
    <location>
        <begin position="729"/>
        <end position="786"/>
    </location>
</feature>
<organism evidence="9 10">
    <name type="scientific">Edaphochlamys debaryana</name>
    <dbReference type="NCBI Taxonomy" id="47281"/>
    <lineage>
        <taxon>Eukaryota</taxon>
        <taxon>Viridiplantae</taxon>
        <taxon>Chlorophyta</taxon>
        <taxon>core chlorophytes</taxon>
        <taxon>Chlorophyceae</taxon>
        <taxon>CS clade</taxon>
        <taxon>Chlamydomonadales</taxon>
        <taxon>Chlamydomonadales incertae sedis</taxon>
        <taxon>Edaphochlamys</taxon>
    </lineage>
</organism>
<dbReference type="OrthoDB" id="537072at2759"/>
<feature type="compositionally biased region" description="Low complexity" evidence="7">
    <location>
        <begin position="470"/>
        <end position="483"/>
    </location>
</feature>
<dbReference type="AlphaFoldDB" id="A0A835XQG9"/>
<evidence type="ECO:0000313" key="9">
    <source>
        <dbReference type="EMBL" id="KAG2485135.1"/>
    </source>
</evidence>
<sequence>MAKPVRAKDEVNAVTIADLKRDLVVRKQIGKGGFAAVFSGTYKGTEVAVKVILAEHASSPDSVQVKLFLREGQYMSRVSHKHIVKCYAVCQLPPDFPGIEGLGHRGPTWALVLELVPGGSMGQLLMRQMSQTRRAYSEYEAFCWVRDVAEALNYLHTAPRPVMHRDIKADNVLLTSDPESGRPCAKLMDFGALDGRNPLLRRRSLAHPSAGGMGGAGDSGLGRTSTRSAAGGSQGGGGGGGSLAAPSVATYYADTTHEAGKIFYLVDELPTTTVTAIPEPAAQRRGSIDIVGAAATSQHAAAAAAIAAAVTPTGGGGAPPLKTQFGFGGIASRGASFDGGAAAAGLAAAAAAAATSGPLAVKTSLTRGVVGLGGPGGMVGAGGTGTGMAAGGLVPLSEEASYHGNTAGYASMLMHQQMQRQQARAAAAASAAAAAAAAAALGHSATPHAHSSAHPHHLPHHLHHIAPVTHSLPSSLHGSLHGATPGGAGAGGPAGGGGGGGPGSFGGTGGHSPLDSPASSSRWQASDVLTAGAVRLRMQADSEADPTSPTAAATAATSAAAPTAAAVNGHGGTASRTVSGRDGSLARLSAAVAKPAAGMAEEPDPCFDPGYEDVLLRETTPIKTTALQLKLAGENGNGQPPTEHQPHHSPGNGHGNGNGASLAAAALASLQASQPPSRRVSHDAVPIIDVHGSAARPLTPPQTAAVPIPSGGGGGGGAAAVIAVAHAAAAGGPDNKRAASSSSLGVRDMTKAEREDADERASATSRTSSRSGLGPGSLGLAGTSPGGSRLHPAVAALVAEHRSSSQRSMGTGSNPGALTPGAGGGGGGPLGTVSITRLLQGRYEQDFQWVWRLTGQTGSCMYMAPEVFRNMPYNEKVDVFSFGVLVYEVFSRNMLVVSALNLKELRLMGKDTPEGYASHVASGYRPPRPNAMPLPLYELISACWAADPCNRPAMADVVETLRVLQEALAPHPPAASVGAACGCSVM</sequence>
<evidence type="ECO:0000256" key="2">
    <source>
        <dbReference type="ARBA" id="ARBA00022679"/>
    </source>
</evidence>
<keyword evidence="1" id="KW-0723">Serine/threonine-protein kinase</keyword>
<dbReference type="Proteomes" id="UP000612055">
    <property type="component" value="Unassembled WGS sequence"/>
</dbReference>
<feature type="region of interest" description="Disordered" evidence="7">
    <location>
        <begin position="632"/>
        <end position="660"/>
    </location>
</feature>
<feature type="compositionally biased region" description="Low complexity" evidence="7">
    <location>
        <begin position="762"/>
        <end position="772"/>
    </location>
</feature>
<name>A0A835XQG9_9CHLO</name>
<dbReference type="PROSITE" id="PS50011">
    <property type="entry name" value="PROTEIN_KINASE_DOM"/>
    <property type="match status" value="1"/>
</dbReference>
<feature type="region of interest" description="Disordered" evidence="7">
    <location>
        <begin position="205"/>
        <end position="240"/>
    </location>
</feature>
<dbReference type="PROSITE" id="PS00107">
    <property type="entry name" value="PROTEIN_KINASE_ATP"/>
    <property type="match status" value="1"/>
</dbReference>
<dbReference type="GO" id="GO:0004674">
    <property type="term" value="F:protein serine/threonine kinase activity"/>
    <property type="evidence" value="ECO:0007669"/>
    <property type="project" value="UniProtKB-KW"/>
</dbReference>
<dbReference type="PROSITE" id="PS00108">
    <property type="entry name" value="PROTEIN_KINASE_ST"/>
    <property type="match status" value="1"/>
</dbReference>
<feature type="compositionally biased region" description="Gly residues" evidence="7">
    <location>
        <begin position="484"/>
        <end position="510"/>
    </location>
</feature>